<feature type="region of interest" description="Disordered" evidence="1">
    <location>
        <begin position="58"/>
        <end position="113"/>
    </location>
</feature>
<evidence type="ECO:0000256" key="1">
    <source>
        <dbReference type="SAM" id="MobiDB-lite"/>
    </source>
</evidence>
<reference evidence="2" key="1">
    <citation type="submission" date="2025-08" db="UniProtKB">
        <authorList>
            <consortium name="Ensembl"/>
        </authorList>
    </citation>
    <scope>IDENTIFICATION</scope>
</reference>
<feature type="compositionally biased region" description="Polar residues" evidence="1">
    <location>
        <begin position="74"/>
        <end position="83"/>
    </location>
</feature>
<keyword evidence="3" id="KW-1185">Reference proteome</keyword>
<proteinExistence type="predicted"/>
<feature type="compositionally biased region" description="Basic and acidic residues" evidence="1">
    <location>
        <begin position="88"/>
        <end position="113"/>
    </location>
</feature>
<name>A0A8C5BSH7_GADMO</name>
<dbReference type="Proteomes" id="UP000694546">
    <property type="component" value="Chromosome 11"/>
</dbReference>
<dbReference type="Ensembl" id="ENSGMOT00000031740.1">
    <property type="protein sequence ID" value="ENSGMOP00000050386.1"/>
    <property type="gene ID" value="ENSGMOG00000026748.1"/>
</dbReference>
<sequence>MFDSNGVGGSCNKEMTCVDVLPDQRVRHIPECQSTVKTSTTDMVLTWAWSCRNATLSAPPSAAPGGGARPPWSCTGTCRTGSATPGRAPRERRPLQAERGTHAVGIHDAEPRS</sequence>
<dbReference type="AlphaFoldDB" id="A0A8C5BSH7"/>
<evidence type="ECO:0000313" key="3">
    <source>
        <dbReference type="Proteomes" id="UP000694546"/>
    </source>
</evidence>
<organism evidence="2 3">
    <name type="scientific">Gadus morhua</name>
    <name type="common">Atlantic cod</name>
    <dbReference type="NCBI Taxonomy" id="8049"/>
    <lineage>
        <taxon>Eukaryota</taxon>
        <taxon>Metazoa</taxon>
        <taxon>Chordata</taxon>
        <taxon>Craniata</taxon>
        <taxon>Vertebrata</taxon>
        <taxon>Euteleostomi</taxon>
        <taxon>Actinopterygii</taxon>
        <taxon>Neopterygii</taxon>
        <taxon>Teleostei</taxon>
        <taxon>Neoteleostei</taxon>
        <taxon>Acanthomorphata</taxon>
        <taxon>Zeiogadaria</taxon>
        <taxon>Gadariae</taxon>
        <taxon>Gadiformes</taxon>
        <taxon>Gadoidei</taxon>
        <taxon>Gadidae</taxon>
        <taxon>Gadus</taxon>
    </lineage>
</organism>
<evidence type="ECO:0000313" key="2">
    <source>
        <dbReference type="Ensembl" id="ENSGMOP00000050386.1"/>
    </source>
</evidence>
<protein>
    <submittedName>
        <fullName evidence="2">Uncharacterized protein</fullName>
    </submittedName>
</protein>
<reference evidence="2" key="2">
    <citation type="submission" date="2025-09" db="UniProtKB">
        <authorList>
            <consortium name="Ensembl"/>
        </authorList>
    </citation>
    <scope>IDENTIFICATION</scope>
</reference>
<accession>A0A8C5BSH7</accession>